<dbReference type="PANTHER" id="PTHR10740">
    <property type="entry name" value="TRANSFORMING GROWTH FACTOR ALPHA"/>
    <property type="match status" value="1"/>
</dbReference>
<reference evidence="12 13" key="1">
    <citation type="journal article" date="2018" name="Nat. Ecol. Evol.">
        <title>Shark genomes provide insights into elasmobranch evolution and the origin of vertebrates.</title>
        <authorList>
            <person name="Hara Y"/>
            <person name="Yamaguchi K"/>
            <person name="Onimaru K"/>
            <person name="Kadota M"/>
            <person name="Koyanagi M"/>
            <person name="Keeley SD"/>
            <person name="Tatsumi K"/>
            <person name="Tanaka K"/>
            <person name="Motone F"/>
            <person name="Kageyama Y"/>
            <person name="Nozu R"/>
            <person name="Adachi N"/>
            <person name="Nishimura O"/>
            <person name="Nakagawa R"/>
            <person name="Tanegashima C"/>
            <person name="Kiyatake I"/>
            <person name="Matsumoto R"/>
            <person name="Murakumo K"/>
            <person name="Nishida K"/>
            <person name="Terakita A"/>
            <person name="Kuratani S"/>
            <person name="Sato K"/>
            <person name="Hyodo S Kuraku.S."/>
        </authorList>
    </citation>
    <scope>NUCLEOTIDE SEQUENCE [LARGE SCALE GENOMIC DNA]</scope>
</reference>
<feature type="transmembrane region" description="Helical" evidence="10">
    <location>
        <begin position="123"/>
        <end position="147"/>
    </location>
</feature>
<dbReference type="SUPFAM" id="SSF57196">
    <property type="entry name" value="EGF/Laminin"/>
    <property type="match status" value="1"/>
</dbReference>
<dbReference type="OMA" id="FYCYVRK"/>
<dbReference type="PROSITE" id="PS00022">
    <property type="entry name" value="EGF_1"/>
    <property type="match status" value="1"/>
</dbReference>
<keyword evidence="4 10" id="KW-1133">Transmembrane helix</keyword>
<dbReference type="GO" id="GO:0045840">
    <property type="term" value="P:positive regulation of mitotic nuclear division"/>
    <property type="evidence" value="ECO:0007669"/>
    <property type="project" value="TreeGrafter"/>
</dbReference>
<keyword evidence="3 10" id="KW-0812">Transmembrane</keyword>
<dbReference type="AlphaFoldDB" id="A0A401RF81"/>
<dbReference type="EMBL" id="BEZZ01001267">
    <property type="protein sequence ID" value="GCC16800.1"/>
    <property type="molecule type" value="Genomic_DNA"/>
</dbReference>
<comment type="caution">
    <text evidence="12">The sequence shown here is derived from an EMBL/GenBank/DDBJ whole genome shotgun (WGS) entry which is preliminary data.</text>
</comment>
<dbReference type="Gene3D" id="2.10.25.10">
    <property type="entry name" value="Laminin"/>
    <property type="match status" value="1"/>
</dbReference>
<comment type="subcellular location">
    <subcellularLocation>
        <location evidence="1">Membrane</location>
        <topology evidence="1">Single-pass type I membrane protein</topology>
    </subcellularLocation>
</comment>
<keyword evidence="13" id="KW-1185">Reference proteome</keyword>
<dbReference type="GO" id="GO:0005154">
    <property type="term" value="F:epidermal growth factor receptor binding"/>
    <property type="evidence" value="ECO:0007669"/>
    <property type="project" value="TreeGrafter"/>
</dbReference>
<evidence type="ECO:0000313" key="13">
    <source>
        <dbReference type="Proteomes" id="UP000287033"/>
    </source>
</evidence>
<dbReference type="InterPro" id="IPR000742">
    <property type="entry name" value="EGF"/>
</dbReference>
<dbReference type="PROSITE" id="PS50026">
    <property type="entry name" value="EGF_3"/>
    <property type="match status" value="1"/>
</dbReference>
<evidence type="ECO:0000256" key="9">
    <source>
        <dbReference type="PROSITE-ProRule" id="PRU00076"/>
    </source>
</evidence>
<keyword evidence="8" id="KW-0325">Glycoprotein</keyword>
<evidence type="ECO:0000256" key="4">
    <source>
        <dbReference type="ARBA" id="ARBA00022989"/>
    </source>
</evidence>
<evidence type="ECO:0000256" key="6">
    <source>
        <dbReference type="ARBA" id="ARBA00023136"/>
    </source>
</evidence>
<evidence type="ECO:0000256" key="2">
    <source>
        <dbReference type="ARBA" id="ARBA00022536"/>
    </source>
</evidence>
<evidence type="ECO:0000256" key="10">
    <source>
        <dbReference type="SAM" id="Phobius"/>
    </source>
</evidence>
<name>A0A401RF81_CHIPU</name>
<feature type="domain" description="EGF-like" evidence="11">
    <location>
        <begin position="72"/>
        <end position="108"/>
    </location>
</feature>
<dbReference type="GO" id="GO:0008083">
    <property type="term" value="F:growth factor activity"/>
    <property type="evidence" value="ECO:0007669"/>
    <property type="project" value="UniProtKB-KW"/>
</dbReference>
<dbReference type="OrthoDB" id="9411915at2759"/>
<gene>
    <name evidence="12" type="ORF">chiPu_0017353</name>
</gene>
<proteinExistence type="predicted"/>
<keyword evidence="7 9" id="KW-1015">Disulfide bond</keyword>
<feature type="disulfide bond" evidence="9">
    <location>
        <begin position="98"/>
        <end position="107"/>
    </location>
</feature>
<keyword evidence="6 10" id="KW-0472">Membrane</keyword>
<protein>
    <recommendedName>
        <fullName evidence="11">EGF-like domain-containing protein</fullName>
    </recommendedName>
</protein>
<comment type="caution">
    <text evidence="9">Lacks conserved residue(s) required for the propagation of feature annotation.</text>
</comment>
<dbReference type="GO" id="GO:0016020">
    <property type="term" value="C:membrane"/>
    <property type="evidence" value="ECO:0007669"/>
    <property type="project" value="UniProtKB-SubCell"/>
</dbReference>
<dbReference type="GO" id="GO:0007173">
    <property type="term" value="P:epidermal growth factor receptor signaling pathway"/>
    <property type="evidence" value="ECO:0007669"/>
    <property type="project" value="TreeGrafter"/>
</dbReference>
<keyword evidence="2 9" id="KW-0245">EGF-like domain</keyword>
<evidence type="ECO:0000256" key="5">
    <source>
        <dbReference type="ARBA" id="ARBA00023030"/>
    </source>
</evidence>
<dbReference type="STRING" id="137246.A0A401RF81"/>
<dbReference type="GO" id="GO:0008284">
    <property type="term" value="P:positive regulation of cell population proliferation"/>
    <property type="evidence" value="ECO:0007669"/>
    <property type="project" value="TreeGrafter"/>
</dbReference>
<dbReference type="PANTHER" id="PTHR10740:SF10">
    <property type="entry name" value="EPIGEN"/>
    <property type="match status" value="1"/>
</dbReference>
<evidence type="ECO:0000313" key="12">
    <source>
        <dbReference type="EMBL" id="GCC16800.1"/>
    </source>
</evidence>
<accession>A0A401RF81</accession>
<sequence>MGEKRHQNPLKLIFAAAVAPSELTEVPFTESLHTPGVSENTSATLEPIAGEHRGNPETPKTLRVRQQCYEGGQSYCMNGDCRYHEDQDQITNYRICVCKPGYMGERCEHLTLTTHTSLESERYLYISIAIGIGLVFSGLTVLLYYCCRNRCQKSKSMYNKCCEEARV</sequence>
<evidence type="ECO:0000256" key="1">
    <source>
        <dbReference type="ARBA" id="ARBA00004479"/>
    </source>
</evidence>
<dbReference type="PROSITE" id="PS01186">
    <property type="entry name" value="EGF_2"/>
    <property type="match status" value="1"/>
</dbReference>
<dbReference type="Proteomes" id="UP000287033">
    <property type="component" value="Unassembled WGS sequence"/>
</dbReference>
<evidence type="ECO:0000256" key="8">
    <source>
        <dbReference type="ARBA" id="ARBA00023180"/>
    </source>
</evidence>
<dbReference type="GO" id="GO:0005615">
    <property type="term" value="C:extracellular space"/>
    <property type="evidence" value="ECO:0007669"/>
    <property type="project" value="TreeGrafter"/>
</dbReference>
<evidence type="ECO:0000256" key="7">
    <source>
        <dbReference type="ARBA" id="ARBA00023157"/>
    </source>
</evidence>
<evidence type="ECO:0000256" key="3">
    <source>
        <dbReference type="ARBA" id="ARBA00022692"/>
    </source>
</evidence>
<organism evidence="12 13">
    <name type="scientific">Chiloscyllium punctatum</name>
    <name type="common">Brownbanded bambooshark</name>
    <name type="synonym">Hemiscyllium punctatum</name>
    <dbReference type="NCBI Taxonomy" id="137246"/>
    <lineage>
        <taxon>Eukaryota</taxon>
        <taxon>Metazoa</taxon>
        <taxon>Chordata</taxon>
        <taxon>Craniata</taxon>
        <taxon>Vertebrata</taxon>
        <taxon>Chondrichthyes</taxon>
        <taxon>Elasmobranchii</taxon>
        <taxon>Galeomorphii</taxon>
        <taxon>Galeoidea</taxon>
        <taxon>Orectolobiformes</taxon>
        <taxon>Hemiscylliidae</taxon>
        <taxon>Chiloscyllium</taxon>
    </lineage>
</organism>
<evidence type="ECO:0000259" key="11">
    <source>
        <dbReference type="PROSITE" id="PS50026"/>
    </source>
</evidence>
<keyword evidence="5" id="KW-0339">Growth factor</keyword>